<feature type="transmembrane region" description="Helical" evidence="1">
    <location>
        <begin position="6"/>
        <end position="28"/>
    </location>
</feature>
<reference evidence="2" key="1">
    <citation type="journal article" date="2014" name="Int. J. Syst. Evol. Microbiol.">
        <title>Complete genome sequence of Corynebacterium casei LMG S-19264T (=DSM 44701T), isolated from a smear-ripened cheese.</title>
        <authorList>
            <consortium name="US DOE Joint Genome Institute (JGI-PGF)"/>
            <person name="Walter F."/>
            <person name="Albersmeier A."/>
            <person name="Kalinowski J."/>
            <person name="Ruckert C."/>
        </authorList>
    </citation>
    <scope>NUCLEOTIDE SEQUENCE</scope>
    <source>
        <strain evidence="2">JCM 5069</strain>
    </source>
</reference>
<accession>A0A919GKD1</accession>
<reference evidence="2" key="2">
    <citation type="submission" date="2020-09" db="EMBL/GenBank/DDBJ databases">
        <authorList>
            <person name="Sun Q."/>
            <person name="Ohkuma M."/>
        </authorList>
    </citation>
    <scope>NUCLEOTIDE SEQUENCE</scope>
    <source>
        <strain evidence="2">JCM 5069</strain>
    </source>
</reference>
<feature type="transmembrane region" description="Helical" evidence="1">
    <location>
        <begin position="59"/>
        <end position="78"/>
    </location>
</feature>
<dbReference type="RefSeq" id="WP_189937147.1">
    <property type="nucleotide sequence ID" value="NZ_BNCD01000022.1"/>
</dbReference>
<keyword evidence="1" id="KW-0472">Membrane</keyword>
<dbReference type="Proteomes" id="UP000603708">
    <property type="component" value="Unassembled WGS sequence"/>
</dbReference>
<feature type="transmembrane region" description="Helical" evidence="1">
    <location>
        <begin position="98"/>
        <end position="117"/>
    </location>
</feature>
<dbReference type="EMBL" id="BNCD01000022">
    <property type="protein sequence ID" value="GHH86435.1"/>
    <property type="molecule type" value="Genomic_DNA"/>
</dbReference>
<dbReference type="AlphaFoldDB" id="A0A919GKD1"/>
<organism evidence="2 3">
    <name type="scientific">Streptomyces sulfonofaciens</name>
    <dbReference type="NCBI Taxonomy" id="68272"/>
    <lineage>
        <taxon>Bacteria</taxon>
        <taxon>Bacillati</taxon>
        <taxon>Actinomycetota</taxon>
        <taxon>Actinomycetes</taxon>
        <taxon>Kitasatosporales</taxon>
        <taxon>Streptomycetaceae</taxon>
        <taxon>Streptomyces</taxon>
    </lineage>
</organism>
<gene>
    <name evidence="2" type="ORF">GCM10018793_58310</name>
</gene>
<sequence length="127" mass="13671">MLPVPLNISLMLVGYLLTMGYLAIGLCLSRRNPSASWRPSRRFAPASVRRGWPGLIRQVVGTAVGGYVLLMAVVIGYYDGVAGEGAGFTASAFEGAAALVAITLPVFFTASWAALAVRRRWGRRSRR</sequence>
<proteinExistence type="predicted"/>
<dbReference type="InterPro" id="IPR046223">
    <property type="entry name" value="DUF6256"/>
</dbReference>
<name>A0A919GKD1_9ACTN</name>
<evidence type="ECO:0000313" key="2">
    <source>
        <dbReference type="EMBL" id="GHH86435.1"/>
    </source>
</evidence>
<keyword evidence="1" id="KW-0812">Transmembrane</keyword>
<comment type="caution">
    <text evidence="2">The sequence shown here is derived from an EMBL/GenBank/DDBJ whole genome shotgun (WGS) entry which is preliminary data.</text>
</comment>
<evidence type="ECO:0000313" key="3">
    <source>
        <dbReference type="Proteomes" id="UP000603708"/>
    </source>
</evidence>
<evidence type="ECO:0000256" key="1">
    <source>
        <dbReference type="SAM" id="Phobius"/>
    </source>
</evidence>
<dbReference type="Pfam" id="PF19770">
    <property type="entry name" value="DUF6256"/>
    <property type="match status" value="1"/>
</dbReference>
<keyword evidence="1" id="KW-1133">Transmembrane helix</keyword>
<protein>
    <submittedName>
        <fullName evidence="2">Uncharacterized protein</fullName>
    </submittedName>
</protein>
<keyword evidence="3" id="KW-1185">Reference proteome</keyword>